<sequence length="388" mass="43445">MKLARRVEALPPYLFAEISKKIAAKRAQGVDIVTFGIGDPDLPTPRHILDALHEAAEDPVNHRYPESEGLPELREAIARYYQRRFEVSFDPMKETLPLIGSKEGIGHIALCFIDPGDIALVPDPAYPVYEIGTMFAGGECYRLDLKRENGWLPDLDAIPDDVARRAKVLWLNYPNNPTGAVAPLEFFEKAVAWAKKYDVAILHDNPYCDVAYDGYNPPTIFQVPGAKDVAVEFNSWSKAYNMTGWRIGMVVGNARMVDALMRVKSNLDSGIPQAIQKMAIAAIDGPQDCIEEHNRIYQRRRDRIVEVLRKCGLEVDVPKASLYVWAKLPDGVTSADYAARLIDETGVVVTPGRGYGLNGEGYIRLSVTTPDDRLEEGMRRLEEWSARR</sequence>
<gene>
    <name evidence="5" type="ORF">A9A59_2200</name>
</gene>
<keyword evidence="3 5" id="KW-0808">Transferase</keyword>
<dbReference type="InterPro" id="IPR050881">
    <property type="entry name" value="LL-DAP_aminotransferase"/>
</dbReference>
<dbReference type="PANTHER" id="PTHR42832">
    <property type="entry name" value="AMINO ACID AMINOTRANSFERASE"/>
    <property type="match status" value="1"/>
</dbReference>
<dbReference type="InterPro" id="IPR004839">
    <property type="entry name" value="Aminotransferase_I/II_large"/>
</dbReference>
<protein>
    <submittedName>
        <fullName evidence="5">LL-diaminopimelate aminotransferase</fullName>
    </submittedName>
</protein>
<dbReference type="Proteomes" id="UP000223071">
    <property type="component" value="Unassembled WGS sequence"/>
</dbReference>
<dbReference type="PANTHER" id="PTHR42832:SF3">
    <property type="entry name" value="L-GLUTAMINE--4-(METHYLSULFANYL)-2-OXOBUTANOATE AMINOTRANSFERASE"/>
    <property type="match status" value="1"/>
</dbReference>
<dbReference type="AlphaFoldDB" id="A0A2A9HFY7"/>
<evidence type="ECO:0000256" key="1">
    <source>
        <dbReference type="ARBA" id="ARBA00001933"/>
    </source>
</evidence>
<comment type="cofactor">
    <cofactor evidence="1">
        <name>pyridoxal 5'-phosphate</name>
        <dbReference type="ChEBI" id="CHEBI:597326"/>
    </cofactor>
</comment>
<comment type="caution">
    <text evidence="5">The sequence shown here is derived from an EMBL/GenBank/DDBJ whole genome shotgun (WGS) entry which is preliminary data.</text>
</comment>
<organism evidence="5 6">
    <name type="scientific">Tepidiforma thermophila (strain KCTC 52669 / CGMCC 1.13589 / G233)</name>
    <dbReference type="NCBI Taxonomy" id="2761530"/>
    <lineage>
        <taxon>Bacteria</taxon>
        <taxon>Bacillati</taxon>
        <taxon>Chloroflexota</taxon>
        <taxon>Tepidiformia</taxon>
        <taxon>Tepidiformales</taxon>
        <taxon>Tepidiformaceae</taxon>
        <taxon>Tepidiforma</taxon>
    </lineage>
</organism>
<accession>A0A2A9HFY7</accession>
<evidence type="ECO:0000256" key="2">
    <source>
        <dbReference type="ARBA" id="ARBA00022576"/>
    </source>
</evidence>
<dbReference type="GO" id="GO:0008483">
    <property type="term" value="F:transaminase activity"/>
    <property type="evidence" value="ECO:0007669"/>
    <property type="project" value="UniProtKB-KW"/>
</dbReference>
<dbReference type="Gene3D" id="3.90.1150.10">
    <property type="entry name" value="Aspartate Aminotransferase, domain 1"/>
    <property type="match status" value="1"/>
</dbReference>
<dbReference type="Pfam" id="PF00155">
    <property type="entry name" value="Aminotran_1_2"/>
    <property type="match status" value="1"/>
</dbReference>
<dbReference type="SUPFAM" id="SSF53383">
    <property type="entry name" value="PLP-dependent transferases"/>
    <property type="match status" value="1"/>
</dbReference>
<evidence type="ECO:0000259" key="4">
    <source>
        <dbReference type="Pfam" id="PF00155"/>
    </source>
</evidence>
<evidence type="ECO:0000313" key="6">
    <source>
        <dbReference type="Proteomes" id="UP000223071"/>
    </source>
</evidence>
<dbReference type="InterPro" id="IPR015424">
    <property type="entry name" value="PyrdxlP-dep_Trfase"/>
</dbReference>
<dbReference type="EMBL" id="PDJQ01000001">
    <property type="protein sequence ID" value="PFG74947.1"/>
    <property type="molecule type" value="Genomic_DNA"/>
</dbReference>
<dbReference type="RefSeq" id="WP_098504299.1">
    <property type="nucleotide sequence ID" value="NZ_PDJQ01000001.1"/>
</dbReference>
<dbReference type="Gene3D" id="3.40.640.10">
    <property type="entry name" value="Type I PLP-dependent aspartate aminotransferase-like (Major domain)"/>
    <property type="match status" value="1"/>
</dbReference>
<dbReference type="NCBIfam" id="NF006756">
    <property type="entry name" value="PRK09276.1"/>
    <property type="match status" value="1"/>
</dbReference>
<proteinExistence type="predicted"/>
<dbReference type="GO" id="GO:0030170">
    <property type="term" value="F:pyridoxal phosphate binding"/>
    <property type="evidence" value="ECO:0007669"/>
    <property type="project" value="InterPro"/>
</dbReference>
<keyword evidence="2 5" id="KW-0032">Aminotransferase</keyword>
<dbReference type="InterPro" id="IPR015422">
    <property type="entry name" value="PyrdxlP-dep_Trfase_small"/>
</dbReference>
<evidence type="ECO:0000313" key="5">
    <source>
        <dbReference type="EMBL" id="PFG74947.1"/>
    </source>
</evidence>
<reference evidence="5 6" key="1">
    <citation type="submission" date="2017-09" db="EMBL/GenBank/DDBJ databases">
        <title>Sequencing the genomes of two abundant thermophiles in Great Basin hot springs: Thermocrinis jamiesonii and novel Chloroflexi Thermoflexus hugenholtzii.</title>
        <authorList>
            <person name="Hedlund B."/>
        </authorList>
    </citation>
    <scope>NUCLEOTIDE SEQUENCE [LARGE SCALE GENOMIC DNA]</scope>
    <source>
        <strain evidence="5 6">G233</strain>
    </source>
</reference>
<evidence type="ECO:0000256" key="3">
    <source>
        <dbReference type="ARBA" id="ARBA00022679"/>
    </source>
</evidence>
<dbReference type="InterPro" id="IPR015421">
    <property type="entry name" value="PyrdxlP-dep_Trfase_major"/>
</dbReference>
<name>A0A2A9HFY7_TEPT2</name>
<keyword evidence="6" id="KW-1185">Reference proteome</keyword>
<feature type="domain" description="Aminotransferase class I/classII large" evidence="4">
    <location>
        <begin position="31"/>
        <end position="381"/>
    </location>
</feature>
<dbReference type="CDD" id="cd00609">
    <property type="entry name" value="AAT_like"/>
    <property type="match status" value="1"/>
</dbReference>